<dbReference type="InterPro" id="IPR006118">
    <property type="entry name" value="Recombinase_CS"/>
</dbReference>
<dbReference type="Pfam" id="PF07508">
    <property type="entry name" value="Recombinase"/>
    <property type="match status" value="1"/>
</dbReference>
<keyword evidence="2" id="KW-0238">DNA-binding</keyword>
<dbReference type="InterPro" id="IPR050639">
    <property type="entry name" value="SSR_resolvase"/>
</dbReference>
<dbReference type="PROSITE" id="PS51736">
    <property type="entry name" value="RECOMBINASES_3"/>
    <property type="match status" value="1"/>
</dbReference>
<dbReference type="Pfam" id="PF00239">
    <property type="entry name" value="Resolvase"/>
    <property type="match status" value="1"/>
</dbReference>
<dbReference type="InterPro" id="IPR038109">
    <property type="entry name" value="DNA_bind_recomb_sf"/>
</dbReference>
<dbReference type="PANTHER" id="PTHR30461:SF23">
    <property type="entry name" value="DNA RECOMBINASE-RELATED"/>
    <property type="match status" value="1"/>
</dbReference>
<dbReference type="SUPFAM" id="SSF53041">
    <property type="entry name" value="Resolvase-like"/>
    <property type="match status" value="1"/>
</dbReference>
<feature type="domain" description="Resolvase/invertase-type recombinase catalytic" evidence="6">
    <location>
        <begin position="2"/>
        <end position="153"/>
    </location>
</feature>
<evidence type="ECO:0000256" key="2">
    <source>
        <dbReference type="ARBA" id="ARBA00023125"/>
    </source>
</evidence>
<organism evidence="8 9">
    <name type="scientific">Rothia kristinae</name>
    <dbReference type="NCBI Taxonomy" id="37923"/>
    <lineage>
        <taxon>Bacteria</taxon>
        <taxon>Bacillati</taxon>
        <taxon>Actinomycetota</taxon>
        <taxon>Actinomycetes</taxon>
        <taxon>Micrococcales</taxon>
        <taxon>Micrococcaceae</taxon>
        <taxon>Rothia</taxon>
    </lineage>
</organism>
<keyword evidence="1" id="KW-0229">DNA integration</keyword>
<dbReference type="PROSITE" id="PS00397">
    <property type="entry name" value="RECOMBINASES_1"/>
    <property type="match status" value="1"/>
</dbReference>
<evidence type="ECO:0000313" key="8">
    <source>
        <dbReference type="EMBL" id="OIJ35640.1"/>
    </source>
</evidence>
<evidence type="ECO:0000259" key="6">
    <source>
        <dbReference type="PROSITE" id="PS51736"/>
    </source>
</evidence>
<dbReference type="SMART" id="SM00857">
    <property type="entry name" value="Resolvase"/>
    <property type="match status" value="1"/>
</dbReference>
<dbReference type="GO" id="GO:0000150">
    <property type="term" value="F:DNA strand exchange activity"/>
    <property type="evidence" value="ECO:0007669"/>
    <property type="project" value="InterPro"/>
</dbReference>
<evidence type="ECO:0000313" key="9">
    <source>
        <dbReference type="Proteomes" id="UP000179540"/>
    </source>
</evidence>
<gene>
    <name evidence="8" type="ORF">BK826_06205</name>
</gene>
<dbReference type="GO" id="GO:0015074">
    <property type="term" value="P:DNA integration"/>
    <property type="evidence" value="ECO:0007669"/>
    <property type="project" value="UniProtKB-KW"/>
</dbReference>
<dbReference type="GO" id="GO:0003677">
    <property type="term" value="F:DNA binding"/>
    <property type="evidence" value="ECO:0007669"/>
    <property type="project" value="UniProtKB-KW"/>
</dbReference>
<feature type="active site" description="O-(5'-phospho-DNA)-serine intermediate" evidence="4 5">
    <location>
        <position position="10"/>
    </location>
</feature>
<dbReference type="InterPro" id="IPR036162">
    <property type="entry name" value="Resolvase-like_N_sf"/>
</dbReference>
<sequence length="285" mass="31456">MAAISYLRVSTKDQATRNGLEEGLSIPAQREAAQRKAEQLGAVIIKEFIEPGESAKTAQRRALQEMLDYATTHPVRYCIINKVDRLARNRLDDAMIHAALRDANISLVSVTENIDETPSGMLMHGILASMAEFYSLNLAQEVLKGMTQKAAIGGTPTKAPLGYLNVRTTDARGRESREIQVDPARADLIRFAFTAYATGDWSLSRLAKELTARGLTTRTTPSQPAKPVTTTGLHKILTNPYYQGTVTFRGVTYDGTHQPLVDTETWLRVQTNLDANNARGERPQK</sequence>
<evidence type="ECO:0000256" key="1">
    <source>
        <dbReference type="ARBA" id="ARBA00022908"/>
    </source>
</evidence>
<evidence type="ECO:0000256" key="5">
    <source>
        <dbReference type="PROSITE-ProRule" id="PRU10137"/>
    </source>
</evidence>
<dbReference type="InterPro" id="IPR006119">
    <property type="entry name" value="Resolv_N"/>
</dbReference>
<dbReference type="EMBL" id="MODZ01000007">
    <property type="protein sequence ID" value="OIJ35640.1"/>
    <property type="molecule type" value="Genomic_DNA"/>
</dbReference>
<evidence type="ECO:0000256" key="3">
    <source>
        <dbReference type="ARBA" id="ARBA00023172"/>
    </source>
</evidence>
<proteinExistence type="predicted"/>
<dbReference type="AlphaFoldDB" id="A0A1S2MZC0"/>
<dbReference type="Proteomes" id="UP000179540">
    <property type="component" value="Unassembled WGS sequence"/>
</dbReference>
<dbReference type="Gene3D" id="3.40.50.1390">
    <property type="entry name" value="Resolvase, N-terminal catalytic domain"/>
    <property type="match status" value="1"/>
</dbReference>
<dbReference type="PROSITE" id="PS51737">
    <property type="entry name" value="RECOMBINASE_DNA_BIND"/>
    <property type="match status" value="1"/>
</dbReference>
<keyword evidence="3" id="KW-0233">DNA recombination</keyword>
<protein>
    <recommendedName>
        <fullName evidence="10">Recombinase family protein</fullName>
    </recommendedName>
</protein>
<feature type="domain" description="Recombinase" evidence="7">
    <location>
        <begin position="160"/>
        <end position="279"/>
    </location>
</feature>
<evidence type="ECO:0000256" key="4">
    <source>
        <dbReference type="PIRSR" id="PIRSR606118-50"/>
    </source>
</evidence>
<dbReference type="CDD" id="cd00338">
    <property type="entry name" value="Ser_Recombinase"/>
    <property type="match status" value="1"/>
</dbReference>
<evidence type="ECO:0000259" key="7">
    <source>
        <dbReference type="PROSITE" id="PS51737"/>
    </source>
</evidence>
<reference evidence="8 9" key="1">
    <citation type="submission" date="2016-10" db="EMBL/GenBank/DDBJ databases">
        <title>Draft genome sequence of strain LCT isolated from the Shenzhou X spacecraft of China.</title>
        <authorList>
            <person name="Huang B."/>
        </authorList>
    </citation>
    <scope>NUCLEOTIDE SEQUENCE [LARGE SCALE GENOMIC DNA]</scope>
    <source>
        <strain evidence="8 9">LCT-H5</strain>
    </source>
</reference>
<dbReference type="Gene3D" id="3.90.1750.20">
    <property type="entry name" value="Putative Large Serine Recombinase, Chain B, Domain 2"/>
    <property type="match status" value="1"/>
</dbReference>
<evidence type="ECO:0008006" key="10">
    <source>
        <dbReference type="Google" id="ProtNLM"/>
    </source>
</evidence>
<accession>A0A1S2MZC0</accession>
<comment type="caution">
    <text evidence="8">The sequence shown here is derived from an EMBL/GenBank/DDBJ whole genome shotgun (WGS) entry which is preliminary data.</text>
</comment>
<dbReference type="InterPro" id="IPR011109">
    <property type="entry name" value="DNA_bind_recombinase_dom"/>
</dbReference>
<dbReference type="PANTHER" id="PTHR30461">
    <property type="entry name" value="DNA-INVERTASE FROM LAMBDOID PROPHAGE"/>
    <property type="match status" value="1"/>
</dbReference>
<name>A0A1S2MZC0_9MICC</name>